<dbReference type="PANTHER" id="PTHR11439">
    <property type="entry name" value="GAG-POL-RELATED RETROTRANSPOSON"/>
    <property type="match status" value="1"/>
</dbReference>
<dbReference type="RefSeq" id="XP_019100845.1">
    <property type="nucleotide sequence ID" value="XM_019245300.1"/>
</dbReference>
<accession>A0ABM1RPA7</accession>
<dbReference type="PANTHER" id="PTHR11439:SF489">
    <property type="entry name" value="RNA-DIRECTED DNA POLYMERASE"/>
    <property type="match status" value="1"/>
</dbReference>
<reference evidence="2" key="2">
    <citation type="submission" date="2025-08" db="UniProtKB">
        <authorList>
            <consortium name="RefSeq"/>
        </authorList>
    </citation>
    <scope>IDENTIFICATION</scope>
    <source>
        <tissue evidence="2">Leaf</tissue>
    </source>
</reference>
<dbReference type="CDD" id="cd09272">
    <property type="entry name" value="RNase_HI_RT_Ty1"/>
    <property type="match status" value="1"/>
</dbReference>
<protein>
    <submittedName>
        <fullName evidence="2">Uncharacterized protein LOC109132864</fullName>
    </submittedName>
</protein>
<evidence type="ECO:0000313" key="2">
    <source>
        <dbReference type="RefSeq" id="XP_019100845.1"/>
    </source>
</evidence>
<name>A0ABM1RPA7_CAMSA</name>
<dbReference type="Proteomes" id="UP000694864">
    <property type="component" value="Chromosome 5"/>
</dbReference>
<organism evidence="1 2">
    <name type="scientific">Camelina sativa</name>
    <name type="common">False flax</name>
    <name type="synonym">Myagrum sativum</name>
    <dbReference type="NCBI Taxonomy" id="90675"/>
    <lineage>
        <taxon>Eukaryota</taxon>
        <taxon>Viridiplantae</taxon>
        <taxon>Streptophyta</taxon>
        <taxon>Embryophyta</taxon>
        <taxon>Tracheophyta</taxon>
        <taxon>Spermatophyta</taxon>
        <taxon>Magnoliopsida</taxon>
        <taxon>eudicotyledons</taxon>
        <taxon>Gunneridae</taxon>
        <taxon>Pentapetalae</taxon>
        <taxon>rosids</taxon>
        <taxon>malvids</taxon>
        <taxon>Brassicales</taxon>
        <taxon>Brassicaceae</taxon>
        <taxon>Camelineae</taxon>
        <taxon>Camelina</taxon>
    </lineage>
</organism>
<gene>
    <name evidence="2" type="primary">LOC109132864</name>
</gene>
<proteinExistence type="predicted"/>
<reference evidence="1" key="1">
    <citation type="journal article" date="2014" name="Nat. Commun.">
        <title>The emerging biofuel crop Camelina sativa retains a highly undifferentiated hexaploid genome structure.</title>
        <authorList>
            <person name="Kagale S."/>
            <person name="Koh C."/>
            <person name="Nixon J."/>
            <person name="Bollina V."/>
            <person name="Clarke W.E."/>
            <person name="Tuteja R."/>
            <person name="Spillane C."/>
            <person name="Robinson S.J."/>
            <person name="Links M.G."/>
            <person name="Clarke C."/>
            <person name="Higgins E.E."/>
            <person name="Huebert T."/>
            <person name="Sharpe A.G."/>
            <person name="Parkin I.A."/>
        </authorList>
    </citation>
    <scope>NUCLEOTIDE SEQUENCE [LARGE SCALE GENOMIC DNA]</scope>
    <source>
        <strain evidence="1">cv. DH55</strain>
    </source>
</reference>
<evidence type="ECO:0000313" key="1">
    <source>
        <dbReference type="Proteomes" id="UP000694864"/>
    </source>
</evidence>
<dbReference type="GeneID" id="109132864"/>
<keyword evidence="1" id="KW-1185">Reference proteome</keyword>
<sequence length="155" mass="17082">MADVKSVATPMSSGHILTFSSGEILHDPSTYRATVESLQYLGLTKPDIAFAVNRLSQYMHQPLTLHWEAVKRVLRHLAGNANMGIFFSVKAPFNFHVYSDVDWAGNRDDYTSTGAYIAYLGRVPISWSSKKQIGVARSLTEAEYPALTAAGSEVK</sequence>